<dbReference type="Proteomes" id="UP000572528">
    <property type="component" value="Unassembled WGS sequence"/>
</dbReference>
<feature type="transmembrane region" description="Helical" evidence="1">
    <location>
        <begin position="69"/>
        <end position="88"/>
    </location>
</feature>
<gene>
    <name evidence="3" type="ORF">HZZ05_02255</name>
</gene>
<accession>A0A853EG89</accession>
<keyword evidence="1" id="KW-0812">Transmembrane</keyword>
<evidence type="ECO:0000256" key="1">
    <source>
        <dbReference type="SAM" id="Phobius"/>
    </source>
</evidence>
<evidence type="ECO:0000313" key="4">
    <source>
        <dbReference type="Proteomes" id="UP000572528"/>
    </source>
</evidence>
<sequence>MARAAALIVLGAVALAVLWPSGQHVSSAKDAIGPWFLELEDKDLVLNLVMLLPLTFCACLGWPRVPWWAWALAGCALSCLAELSQWLLPGLDRRPLLANVLGNSLGACAGALLAGLILVIQQGSARHPRRHVPVVSP</sequence>
<protein>
    <submittedName>
        <fullName evidence="3">VanZ family protein</fullName>
    </submittedName>
</protein>
<feature type="domain" description="VanZ-like" evidence="2">
    <location>
        <begin position="39"/>
        <end position="116"/>
    </location>
</feature>
<dbReference type="Pfam" id="PF04892">
    <property type="entry name" value="VanZ"/>
    <property type="match status" value="1"/>
</dbReference>
<dbReference type="InterPro" id="IPR006976">
    <property type="entry name" value="VanZ-like"/>
</dbReference>
<feature type="transmembrane region" description="Helical" evidence="1">
    <location>
        <begin position="100"/>
        <end position="120"/>
    </location>
</feature>
<name>A0A853EG89_9ACTO</name>
<organism evidence="3 4">
    <name type="scientific">Actinomyces bowdenii</name>
    <dbReference type="NCBI Taxonomy" id="131109"/>
    <lineage>
        <taxon>Bacteria</taxon>
        <taxon>Bacillati</taxon>
        <taxon>Actinomycetota</taxon>
        <taxon>Actinomycetes</taxon>
        <taxon>Actinomycetales</taxon>
        <taxon>Actinomycetaceae</taxon>
        <taxon>Actinomyces</taxon>
    </lineage>
</organism>
<comment type="caution">
    <text evidence="3">The sequence shown here is derived from an EMBL/GenBank/DDBJ whole genome shotgun (WGS) entry which is preliminary data.</text>
</comment>
<evidence type="ECO:0000259" key="2">
    <source>
        <dbReference type="Pfam" id="PF04892"/>
    </source>
</evidence>
<feature type="transmembrane region" description="Helical" evidence="1">
    <location>
        <begin position="44"/>
        <end position="62"/>
    </location>
</feature>
<dbReference type="EMBL" id="JACBXV010000014">
    <property type="protein sequence ID" value="NYS68358.1"/>
    <property type="molecule type" value="Genomic_DNA"/>
</dbReference>
<dbReference type="AlphaFoldDB" id="A0A853EG89"/>
<proteinExistence type="predicted"/>
<reference evidence="3 4" key="1">
    <citation type="submission" date="2020-07" db="EMBL/GenBank/DDBJ databases">
        <title>MOT database genomes.</title>
        <authorList>
            <person name="Joseph S."/>
            <person name="Aduse-Opoku J."/>
            <person name="Hashim A."/>
            <person name="Wade W."/>
            <person name="Curtis M."/>
        </authorList>
    </citation>
    <scope>NUCLEOTIDE SEQUENCE [LARGE SCALE GENOMIC DNA]</scope>
    <source>
        <strain evidence="3 4">WMus004</strain>
    </source>
</reference>
<evidence type="ECO:0000313" key="3">
    <source>
        <dbReference type="EMBL" id="NYS68358.1"/>
    </source>
</evidence>
<keyword evidence="1" id="KW-0472">Membrane</keyword>
<keyword evidence="1" id="KW-1133">Transmembrane helix</keyword>